<organism evidence="1 2">
    <name type="scientific">Triticum urartu</name>
    <name type="common">Red wild einkorn</name>
    <name type="synonym">Crithodium urartu</name>
    <dbReference type="NCBI Taxonomy" id="4572"/>
    <lineage>
        <taxon>Eukaryota</taxon>
        <taxon>Viridiplantae</taxon>
        <taxon>Streptophyta</taxon>
        <taxon>Embryophyta</taxon>
        <taxon>Tracheophyta</taxon>
        <taxon>Spermatophyta</taxon>
        <taxon>Magnoliopsida</taxon>
        <taxon>Liliopsida</taxon>
        <taxon>Poales</taxon>
        <taxon>Poaceae</taxon>
        <taxon>BOP clade</taxon>
        <taxon>Pooideae</taxon>
        <taxon>Triticodae</taxon>
        <taxon>Triticeae</taxon>
        <taxon>Triticinae</taxon>
        <taxon>Triticum</taxon>
    </lineage>
</organism>
<name>A0A8R7UH81_TRIUA</name>
<keyword evidence="2" id="KW-1185">Reference proteome</keyword>
<evidence type="ECO:0000313" key="2">
    <source>
        <dbReference type="Proteomes" id="UP000015106"/>
    </source>
</evidence>
<proteinExistence type="predicted"/>
<reference evidence="2" key="1">
    <citation type="journal article" date="2013" name="Nature">
        <title>Draft genome of the wheat A-genome progenitor Triticum urartu.</title>
        <authorList>
            <person name="Ling H.Q."/>
            <person name="Zhao S."/>
            <person name="Liu D."/>
            <person name="Wang J."/>
            <person name="Sun H."/>
            <person name="Zhang C."/>
            <person name="Fan H."/>
            <person name="Li D."/>
            <person name="Dong L."/>
            <person name="Tao Y."/>
            <person name="Gao C."/>
            <person name="Wu H."/>
            <person name="Li Y."/>
            <person name="Cui Y."/>
            <person name="Guo X."/>
            <person name="Zheng S."/>
            <person name="Wang B."/>
            <person name="Yu K."/>
            <person name="Liang Q."/>
            <person name="Yang W."/>
            <person name="Lou X."/>
            <person name="Chen J."/>
            <person name="Feng M."/>
            <person name="Jian J."/>
            <person name="Zhang X."/>
            <person name="Luo G."/>
            <person name="Jiang Y."/>
            <person name="Liu J."/>
            <person name="Wang Z."/>
            <person name="Sha Y."/>
            <person name="Zhang B."/>
            <person name="Wu H."/>
            <person name="Tang D."/>
            <person name="Shen Q."/>
            <person name="Xue P."/>
            <person name="Zou S."/>
            <person name="Wang X."/>
            <person name="Liu X."/>
            <person name="Wang F."/>
            <person name="Yang Y."/>
            <person name="An X."/>
            <person name="Dong Z."/>
            <person name="Zhang K."/>
            <person name="Zhang X."/>
            <person name="Luo M.C."/>
            <person name="Dvorak J."/>
            <person name="Tong Y."/>
            <person name="Wang J."/>
            <person name="Yang H."/>
            <person name="Li Z."/>
            <person name="Wang D."/>
            <person name="Zhang A."/>
            <person name="Wang J."/>
        </authorList>
    </citation>
    <scope>NUCLEOTIDE SEQUENCE</scope>
    <source>
        <strain evidence="2">cv. G1812</strain>
    </source>
</reference>
<sequence length="37" mass="4253">MCLDSCFERTNPKHDLILYYAYIACCYGVASRRSTST</sequence>
<dbReference type="EnsemblPlants" id="TuG1812G0500001743.01.T01">
    <property type="protein sequence ID" value="TuG1812G0500001743.01.T01.cds240115"/>
    <property type="gene ID" value="TuG1812G0500001743.01"/>
</dbReference>
<reference evidence="1" key="2">
    <citation type="submission" date="2018-03" db="EMBL/GenBank/DDBJ databases">
        <title>The Triticum urartu genome reveals the dynamic nature of wheat genome evolution.</title>
        <authorList>
            <person name="Ling H."/>
            <person name="Ma B."/>
            <person name="Shi X."/>
            <person name="Liu H."/>
            <person name="Dong L."/>
            <person name="Sun H."/>
            <person name="Cao Y."/>
            <person name="Gao Q."/>
            <person name="Zheng S."/>
            <person name="Li Y."/>
            <person name="Yu Y."/>
            <person name="Du H."/>
            <person name="Qi M."/>
            <person name="Li Y."/>
            <person name="Yu H."/>
            <person name="Cui Y."/>
            <person name="Wang N."/>
            <person name="Chen C."/>
            <person name="Wu H."/>
            <person name="Zhao Y."/>
            <person name="Zhang J."/>
            <person name="Li Y."/>
            <person name="Zhou W."/>
            <person name="Zhang B."/>
            <person name="Hu W."/>
            <person name="Eijk M."/>
            <person name="Tang J."/>
            <person name="Witsenboer H."/>
            <person name="Zhao S."/>
            <person name="Li Z."/>
            <person name="Zhang A."/>
            <person name="Wang D."/>
            <person name="Liang C."/>
        </authorList>
    </citation>
    <scope>NUCLEOTIDE SEQUENCE [LARGE SCALE GENOMIC DNA]</scope>
    <source>
        <strain evidence="1">cv. G1812</strain>
    </source>
</reference>
<dbReference type="Proteomes" id="UP000015106">
    <property type="component" value="Chromosome 5"/>
</dbReference>
<evidence type="ECO:0000313" key="1">
    <source>
        <dbReference type="EnsemblPlants" id="TuG1812G0500001743.01.T01.cds240115"/>
    </source>
</evidence>
<accession>A0A8R7UH81</accession>
<dbReference type="AlphaFoldDB" id="A0A8R7UH81"/>
<dbReference type="Gramene" id="TuG1812G0500001743.01.T01">
    <property type="protein sequence ID" value="TuG1812G0500001743.01.T01.cds240115"/>
    <property type="gene ID" value="TuG1812G0500001743.01"/>
</dbReference>
<protein>
    <submittedName>
        <fullName evidence="1">Uncharacterized protein</fullName>
    </submittedName>
</protein>
<reference evidence="1" key="3">
    <citation type="submission" date="2022-06" db="UniProtKB">
        <authorList>
            <consortium name="EnsemblPlants"/>
        </authorList>
    </citation>
    <scope>IDENTIFICATION</scope>
</reference>